<evidence type="ECO:0000256" key="1">
    <source>
        <dbReference type="SAM" id="Phobius"/>
    </source>
</evidence>
<dbReference type="EMBL" id="JAHDYR010000038">
    <property type="protein sequence ID" value="KAG9392481.1"/>
    <property type="molecule type" value="Genomic_DNA"/>
</dbReference>
<dbReference type="PANTHER" id="PTHR31303:SF1">
    <property type="entry name" value="CTP-DEPENDENT DIACYLGLYCEROL KINASE 1"/>
    <property type="match status" value="1"/>
</dbReference>
<feature type="transmembrane region" description="Helical" evidence="1">
    <location>
        <begin position="33"/>
        <end position="51"/>
    </location>
</feature>
<dbReference type="AlphaFoldDB" id="A0A8J6BWI6"/>
<keyword evidence="1" id="KW-0812">Transmembrane</keyword>
<dbReference type="GO" id="GO:0004143">
    <property type="term" value="F:ATP-dependent diacylglycerol kinase activity"/>
    <property type="evidence" value="ECO:0007669"/>
    <property type="project" value="InterPro"/>
</dbReference>
<feature type="transmembrane region" description="Helical" evidence="1">
    <location>
        <begin position="263"/>
        <end position="282"/>
    </location>
</feature>
<name>A0A8J6BWI6_9EUKA</name>
<accession>A0A8J6BWI6</accession>
<feature type="transmembrane region" description="Helical" evidence="1">
    <location>
        <begin position="208"/>
        <end position="227"/>
    </location>
</feature>
<dbReference type="Proteomes" id="UP000717585">
    <property type="component" value="Unassembled WGS sequence"/>
</dbReference>
<protein>
    <submittedName>
        <fullName evidence="2">Protein phosphatase 2A regularoty B subunit</fullName>
    </submittedName>
</protein>
<evidence type="ECO:0000313" key="2">
    <source>
        <dbReference type="EMBL" id="KAG9392481.1"/>
    </source>
</evidence>
<feature type="transmembrane region" description="Helical" evidence="1">
    <location>
        <begin position="106"/>
        <end position="128"/>
    </location>
</feature>
<keyword evidence="1" id="KW-1133">Transmembrane helix</keyword>
<feature type="transmembrane region" description="Helical" evidence="1">
    <location>
        <begin position="233"/>
        <end position="251"/>
    </location>
</feature>
<keyword evidence="3" id="KW-1185">Reference proteome</keyword>
<dbReference type="OrthoDB" id="5673at2759"/>
<reference evidence="2" key="1">
    <citation type="submission" date="2021-05" db="EMBL/GenBank/DDBJ databases">
        <title>A free-living protist that lacks canonical eukaryotic 1 DNA replication and segregation systems.</title>
        <authorList>
            <person name="Salas-Leiva D.E."/>
            <person name="Tromer E.C."/>
            <person name="Curtis B.A."/>
            <person name="Jerlstrom-Hultqvist J."/>
            <person name="Kolisko M."/>
            <person name="Yi Z."/>
            <person name="Salas-Leiva J.S."/>
            <person name="Gallot-Lavallee L."/>
            <person name="Kops G.J.P.L."/>
            <person name="Archibald J.M."/>
            <person name="Simpson A.G.B."/>
            <person name="Roger A.J."/>
        </authorList>
    </citation>
    <scope>NUCLEOTIDE SEQUENCE</scope>
    <source>
        <strain evidence="2">BICM</strain>
    </source>
</reference>
<feature type="transmembrane region" description="Helical" evidence="1">
    <location>
        <begin position="149"/>
        <end position="170"/>
    </location>
</feature>
<feature type="transmembrane region" description="Helical" evidence="1">
    <location>
        <begin position="176"/>
        <end position="196"/>
    </location>
</feature>
<proteinExistence type="predicted"/>
<dbReference type="InterPro" id="IPR037997">
    <property type="entry name" value="Dgk1-like"/>
</dbReference>
<sequence>MKIDIDWVAQGFEGSTFHFIPWAINFKALSDPYFYTTLSLTFLFAGLYFLAKHFGTFNSFITYVRLSSDKRTKVILELRRKKFHLAGTAIPLLYYGSTSLNVLPRLLFVGIIVFLATIVVCIELSRFTSEAVNKWFISVFGSIMREKEYNKVSGTTYYFSGCAATLAIFPPPLACIAILYLVYGDLFAAMVGMIAGRHRIYQSKTLEGLLGCIGICTTIGTVCLLLFKVSPLYAVLVALAGAIVCGFTELWCNGTLFIVNDNFMIPINSSIIMWLLVWALGLKPHFATGCHV</sequence>
<keyword evidence="1" id="KW-0472">Membrane</keyword>
<comment type="caution">
    <text evidence="2">The sequence shown here is derived from an EMBL/GenBank/DDBJ whole genome shotgun (WGS) entry which is preliminary data.</text>
</comment>
<organism evidence="2 3">
    <name type="scientific">Carpediemonas membranifera</name>
    <dbReference type="NCBI Taxonomy" id="201153"/>
    <lineage>
        <taxon>Eukaryota</taxon>
        <taxon>Metamonada</taxon>
        <taxon>Carpediemonas-like organisms</taxon>
        <taxon>Carpediemonas</taxon>
    </lineage>
</organism>
<dbReference type="PANTHER" id="PTHR31303">
    <property type="entry name" value="CTP-DEPENDENT DIACYLGLYCEROL KINASE 1"/>
    <property type="match status" value="1"/>
</dbReference>
<gene>
    <name evidence="2" type="ORF">J8273_5473</name>
</gene>
<evidence type="ECO:0000313" key="3">
    <source>
        <dbReference type="Proteomes" id="UP000717585"/>
    </source>
</evidence>